<name>A0A7G1P7X0_9ACTN</name>
<dbReference type="Proteomes" id="UP000516444">
    <property type="component" value="Chromosome"/>
</dbReference>
<accession>A0A7G1P7X0</accession>
<dbReference type="EMBL" id="AP023440">
    <property type="protein sequence ID" value="BCL29956.1"/>
    <property type="molecule type" value="Genomic_DNA"/>
</dbReference>
<reference evidence="1 2" key="1">
    <citation type="journal article" date="2014" name="Int. J. Syst. Evol. Microbiol.">
        <title>Complete genome sequence of Corynebacterium casei LMG S-19264T (=DSM 44701T), isolated from a smear-ripened cheese.</title>
        <authorList>
            <consortium name="US DOE Joint Genome Institute (JGI-PGF)"/>
            <person name="Walter F."/>
            <person name="Albersmeier A."/>
            <person name="Kalinowski J."/>
            <person name="Ruckert C."/>
        </authorList>
    </citation>
    <scope>NUCLEOTIDE SEQUENCE [LARGE SCALE GENOMIC DNA]</scope>
    <source>
        <strain evidence="1 2">JCM 4677</strain>
    </source>
</reference>
<proteinExistence type="predicted"/>
<dbReference type="RefSeq" id="WP_190852001.1">
    <property type="nucleotide sequence ID" value="NZ_AP023440.1"/>
</dbReference>
<sequence length="174" mass="18377">MTITGEWIGEWAGRMDALSSTFMEQFTSKFGYPPDENYVARTASSGSAEVSGVEGVEGVPDDLITLYRHVEQVSLPDVDSGFFVHPEGRTVAGLRGDLPTRIAGSLEDSVVVFGSDGGGSLFALSATDGSTVYRLPPSRVEGDVYTSGPIPPEVVASDLAGFLSLLERELEAGI</sequence>
<gene>
    <name evidence="1" type="ORF">GCM10017557_48150</name>
</gene>
<evidence type="ECO:0000313" key="1">
    <source>
        <dbReference type="EMBL" id="BCL29956.1"/>
    </source>
</evidence>
<dbReference type="AlphaFoldDB" id="A0A7G1P7X0"/>
<protein>
    <recommendedName>
        <fullName evidence="3">SMI1/KNR4 family protein</fullName>
    </recommendedName>
</protein>
<organism evidence="1 2">
    <name type="scientific">Streptomyces aurantiacus</name>
    <dbReference type="NCBI Taxonomy" id="47760"/>
    <lineage>
        <taxon>Bacteria</taxon>
        <taxon>Bacillati</taxon>
        <taxon>Actinomycetota</taxon>
        <taxon>Actinomycetes</taxon>
        <taxon>Kitasatosporales</taxon>
        <taxon>Streptomycetaceae</taxon>
        <taxon>Streptomyces</taxon>
        <taxon>Streptomyces aurantiacus group</taxon>
    </lineage>
</organism>
<keyword evidence="2" id="KW-1185">Reference proteome</keyword>
<evidence type="ECO:0000313" key="2">
    <source>
        <dbReference type="Proteomes" id="UP000516444"/>
    </source>
</evidence>
<evidence type="ECO:0008006" key="3">
    <source>
        <dbReference type="Google" id="ProtNLM"/>
    </source>
</evidence>
<dbReference type="KEGG" id="sgm:GCM10017557_48150"/>